<protein>
    <submittedName>
        <fullName evidence="1">Uncharacterized protein</fullName>
    </submittedName>
</protein>
<gene>
    <name evidence="1" type="ORF">Cgig2_024590</name>
</gene>
<evidence type="ECO:0000313" key="2">
    <source>
        <dbReference type="Proteomes" id="UP001153076"/>
    </source>
</evidence>
<dbReference type="AlphaFoldDB" id="A0A9Q1KK11"/>
<dbReference type="Proteomes" id="UP001153076">
    <property type="component" value="Unassembled WGS sequence"/>
</dbReference>
<comment type="caution">
    <text evidence="1">The sequence shown here is derived from an EMBL/GenBank/DDBJ whole genome shotgun (WGS) entry which is preliminary data.</text>
</comment>
<evidence type="ECO:0000313" key="1">
    <source>
        <dbReference type="EMBL" id="KAJ8444264.1"/>
    </source>
</evidence>
<sequence length="190" mass="21140">MATGIELANSYCPDTVVASSLGKKRSRTVGLLPPRGTAPLGFCTLRKIPHCYPIPSVADHPLGPATDRCLGKLLPHQLGRRRTRLRILKKIWRKQNQLMIKQINPFILHQRSYPFQSSVLSLPFNSSYAKICLHGKDDSFHLDRNENLTTSHCQKVDLLASLIVQSSFQRAPRSPRSIETKCGAGANSSL</sequence>
<organism evidence="1 2">
    <name type="scientific">Carnegiea gigantea</name>
    <dbReference type="NCBI Taxonomy" id="171969"/>
    <lineage>
        <taxon>Eukaryota</taxon>
        <taxon>Viridiplantae</taxon>
        <taxon>Streptophyta</taxon>
        <taxon>Embryophyta</taxon>
        <taxon>Tracheophyta</taxon>
        <taxon>Spermatophyta</taxon>
        <taxon>Magnoliopsida</taxon>
        <taxon>eudicotyledons</taxon>
        <taxon>Gunneridae</taxon>
        <taxon>Pentapetalae</taxon>
        <taxon>Caryophyllales</taxon>
        <taxon>Cactineae</taxon>
        <taxon>Cactaceae</taxon>
        <taxon>Cactoideae</taxon>
        <taxon>Echinocereeae</taxon>
        <taxon>Carnegiea</taxon>
    </lineage>
</organism>
<proteinExistence type="predicted"/>
<accession>A0A9Q1KK11</accession>
<keyword evidence="2" id="KW-1185">Reference proteome</keyword>
<dbReference type="OrthoDB" id="1402276at2759"/>
<name>A0A9Q1KK11_9CARY</name>
<reference evidence="1" key="1">
    <citation type="submission" date="2022-04" db="EMBL/GenBank/DDBJ databases">
        <title>Carnegiea gigantea Genome sequencing and assembly v2.</title>
        <authorList>
            <person name="Copetti D."/>
            <person name="Sanderson M.J."/>
            <person name="Burquez A."/>
            <person name="Wojciechowski M.F."/>
        </authorList>
    </citation>
    <scope>NUCLEOTIDE SEQUENCE</scope>
    <source>
        <strain evidence="1">SGP5-SGP5p</strain>
        <tissue evidence="1">Aerial part</tissue>
    </source>
</reference>
<dbReference type="EMBL" id="JAKOGI010000102">
    <property type="protein sequence ID" value="KAJ8444264.1"/>
    <property type="molecule type" value="Genomic_DNA"/>
</dbReference>